<dbReference type="EMBL" id="NBYY01000009">
    <property type="protein sequence ID" value="PCS23621.1"/>
    <property type="molecule type" value="Genomic_DNA"/>
</dbReference>
<proteinExistence type="predicted"/>
<dbReference type="Proteomes" id="UP000219020">
    <property type="component" value="Unassembled WGS sequence"/>
</dbReference>
<feature type="domain" description="Transposase DDE" evidence="1">
    <location>
        <begin position="1"/>
        <end position="53"/>
    </location>
</feature>
<protein>
    <submittedName>
        <fullName evidence="2">Mobile element protein</fullName>
    </submittedName>
</protein>
<reference evidence="3" key="1">
    <citation type="submission" date="2017-04" db="EMBL/GenBank/DDBJ databases">
        <title>Genome evolution of the luminous symbionts of deep sea anglerfish.</title>
        <authorList>
            <person name="Hendry T.A."/>
        </authorList>
    </citation>
    <scope>NUCLEOTIDE SEQUENCE [LARGE SCALE GENOMIC DNA]</scope>
</reference>
<accession>A0A2A5T633</accession>
<evidence type="ECO:0000313" key="3">
    <source>
        <dbReference type="Proteomes" id="UP000219020"/>
    </source>
</evidence>
<evidence type="ECO:0000259" key="1">
    <source>
        <dbReference type="Pfam" id="PF13612"/>
    </source>
</evidence>
<dbReference type="AlphaFoldDB" id="A0A2A5T633"/>
<organism evidence="2 3">
    <name type="scientific">Candidatus Enterovibrio escicola</name>
    <dbReference type="NCBI Taxonomy" id="1927127"/>
    <lineage>
        <taxon>Bacteria</taxon>
        <taxon>Pseudomonadati</taxon>
        <taxon>Pseudomonadota</taxon>
        <taxon>Gammaproteobacteria</taxon>
        <taxon>Vibrionales</taxon>
        <taxon>Vibrionaceae</taxon>
        <taxon>Enterovibrio</taxon>
    </lineage>
</organism>
<evidence type="ECO:0000313" key="2">
    <source>
        <dbReference type="EMBL" id="PCS23621.1"/>
    </source>
</evidence>
<dbReference type="Pfam" id="PF13612">
    <property type="entry name" value="DDE_Tnp_1_3"/>
    <property type="match status" value="1"/>
</dbReference>
<dbReference type="InterPro" id="IPR025668">
    <property type="entry name" value="Tnp_DDE_dom"/>
</dbReference>
<name>A0A2A5T633_9GAMM</name>
<sequence>MDDRKPVSEIADKLLGCLYGDKGYIAAPLERELADKEVILITGMKKNMKPKVKNFGIA</sequence>
<keyword evidence="3" id="KW-1185">Reference proteome</keyword>
<gene>
    <name evidence="2" type="ORF">BTN49_0590</name>
</gene>
<comment type="caution">
    <text evidence="2">The sequence shown here is derived from an EMBL/GenBank/DDBJ whole genome shotgun (WGS) entry which is preliminary data.</text>
</comment>